<gene>
    <name evidence="2" type="ORF">SAMN02745674_00286</name>
</gene>
<dbReference type="STRING" id="1122188.SAMN02745674_00286"/>
<dbReference type="GO" id="GO:0009279">
    <property type="term" value="C:cell outer membrane"/>
    <property type="evidence" value="ECO:0007669"/>
    <property type="project" value="InterPro"/>
</dbReference>
<feature type="region of interest" description="Disordered" evidence="1">
    <location>
        <begin position="1"/>
        <end position="56"/>
    </location>
</feature>
<dbReference type="GO" id="GO:0006878">
    <property type="term" value="P:intracellular copper ion homeostasis"/>
    <property type="evidence" value="ECO:0007669"/>
    <property type="project" value="InterPro"/>
</dbReference>
<accession>A0A1T4M5R3</accession>
<reference evidence="2 3" key="1">
    <citation type="submission" date="2017-02" db="EMBL/GenBank/DDBJ databases">
        <authorList>
            <person name="Peterson S.W."/>
        </authorList>
    </citation>
    <scope>NUCLEOTIDE SEQUENCE [LARGE SCALE GENOMIC DNA]</scope>
    <source>
        <strain evidence="2 3">DSM 21749</strain>
    </source>
</reference>
<evidence type="ECO:0000313" key="3">
    <source>
        <dbReference type="Proteomes" id="UP000190061"/>
    </source>
</evidence>
<dbReference type="InterPro" id="IPR007939">
    <property type="entry name" value="Cu-R_B_prcur"/>
</dbReference>
<keyword evidence="3" id="KW-1185">Reference proteome</keyword>
<evidence type="ECO:0000256" key="1">
    <source>
        <dbReference type="SAM" id="MobiDB-lite"/>
    </source>
</evidence>
<dbReference type="AlphaFoldDB" id="A0A1T4M5R3"/>
<name>A0A1T4M5R3_9GAMM</name>
<dbReference type="EMBL" id="FUXP01000001">
    <property type="protein sequence ID" value="SJZ62118.1"/>
    <property type="molecule type" value="Genomic_DNA"/>
</dbReference>
<evidence type="ECO:0000313" key="2">
    <source>
        <dbReference type="EMBL" id="SJZ62118.1"/>
    </source>
</evidence>
<dbReference type="GO" id="GO:0005507">
    <property type="term" value="F:copper ion binding"/>
    <property type="evidence" value="ECO:0007669"/>
    <property type="project" value="InterPro"/>
</dbReference>
<dbReference type="Pfam" id="PF05275">
    <property type="entry name" value="CopB"/>
    <property type="match status" value="1"/>
</dbReference>
<sequence length="289" mass="31301">MGHDAPTPATPGTPAATGHEGMDHGAMGHGPGQPVDHAAMGHAPNGDLPADAEPRTPIPEITEADLLAAVPPMHVGHETHDTAIHSYWLADRLEWQDTEEGSLAWEGVAWIGTDINRVWLRTEGEASDGEIESGDLEVLYGRAVDPWWDVVAGVRQDFGEGPSRTYAAFGVQGLAPYKFEVEATAYVGTGGRTAATVEAEYDTLITNRLILQWQAEASLHGKDDPERGIGSGLSTVEAGARLRYEITRRFAPYLGVEFERAFGGTADLRREHGEPVRDTRLVAGVRFWF</sequence>
<proteinExistence type="predicted"/>
<dbReference type="Proteomes" id="UP000190061">
    <property type="component" value="Unassembled WGS sequence"/>
</dbReference>
<feature type="compositionally biased region" description="Low complexity" evidence="1">
    <location>
        <begin position="1"/>
        <end position="18"/>
    </location>
</feature>
<protein>
    <submittedName>
        <fullName evidence="2">Copper resistance protein B</fullName>
    </submittedName>
</protein>
<organism evidence="2 3">
    <name type="scientific">Lysobacter spongiicola DSM 21749</name>
    <dbReference type="NCBI Taxonomy" id="1122188"/>
    <lineage>
        <taxon>Bacteria</taxon>
        <taxon>Pseudomonadati</taxon>
        <taxon>Pseudomonadota</taxon>
        <taxon>Gammaproteobacteria</taxon>
        <taxon>Lysobacterales</taxon>
        <taxon>Lysobacteraceae</taxon>
        <taxon>Novilysobacter</taxon>
    </lineage>
</organism>